<gene>
    <name evidence="1" type="ORF">PCOR1329_LOCUS47362</name>
</gene>
<evidence type="ECO:0000313" key="2">
    <source>
        <dbReference type="Proteomes" id="UP001189429"/>
    </source>
</evidence>
<accession>A0ABN9UDT7</accession>
<keyword evidence="2" id="KW-1185">Reference proteome</keyword>
<sequence length="132" mass="15372">MLKYLRLAQMTLQEISPKCEYSRYLLNQLAAWCPTLKTELSLRRADQTLYVQTAKTTHHLDVKQIPERALQQDIPRRLRVGRLQLLDVVWRHREADGHQEDEEEPNHHVPPAWQPCVSPSYVNVGPGAQLEL</sequence>
<reference evidence="1" key="1">
    <citation type="submission" date="2023-10" db="EMBL/GenBank/DDBJ databases">
        <authorList>
            <person name="Chen Y."/>
            <person name="Shah S."/>
            <person name="Dougan E. K."/>
            <person name="Thang M."/>
            <person name="Chan C."/>
        </authorList>
    </citation>
    <scope>NUCLEOTIDE SEQUENCE [LARGE SCALE GENOMIC DNA]</scope>
</reference>
<dbReference type="Proteomes" id="UP001189429">
    <property type="component" value="Unassembled WGS sequence"/>
</dbReference>
<dbReference type="EMBL" id="CAUYUJ010015706">
    <property type="protein sequence ID" value="CAK0857184.1"/>
    <property type="molecule type" value="Genomic_DNA"/>
</dbReference>
<proteinExistence type="predicted"/>
<comment type="caution">
    <text evidence="1">The sequence shown here is derived from an EMBL/GenBank/DDBJ whole genome shotgun (WGS) entry which is preliminary data.</text>
</comment>
<protein>
    <submittedName>
        <fullName evidence="1">Uncharacterized protein</fullName>
    </submittedName>
</protein>
<evidence type="ECO:0000313" key="1">
    <source>
        <dbReference type="EMBL" id="CAK0857184.1"/>
    </source>
</evidence>
<name>A0ABN9UDT7_9DINO</name>
<organism evidence="1 2">
    <name type="scientific">Prorocentrum cordatum</name>
    <dbReference type="NCBI Taxonomy" id="2364126"/>
    <lineage>
        <taxon>Eukaryota</taxon>
        <taxon>Sar</taxon>
        <taxon>Alveolata</taxon>
        <taxon>Dinophyceae</taxon>
        <taxon>Prorocentrales</taxon>
        <taxon>Prorocentraceae</taxon>
        <taxon>Prorocentrum</taxon>
    </lineage>
</organism>